<dbReference type="Pfam" id="PF05763">
    <property type="entry name" value="DUF835"/>
    <property type="match status" value="1"/>
</dbReference>
<accession>Q5JEW4</accession>
<gene>
    <name evidence="3" type="ordered locus">TK2125</name>
</gene>
<name>Q5JEW4_THEKO</name>
<dbReference type="STRING" id="69014.TK2125"/>
<dbReference type="KEGG" id="tko:TK2125"/>
<protein>
    <submittedName>
        <fullName evidence="3">Hypothetical membrane protein, conserved, containing DUF835 family</fullName>
    </submittedName>
</protein>
<feature type="transmembrane region" description="Helical" evidence="1">
    <location>
        <begin position="6"/>
        <end position="27"/>
    </location>
</feature>
<keyword evidence="1" id="KW-0812">Transmembrane</keyword>
<organism evidence="3 4">
    <name type="scientific">Thermococcus kodakarensis (strain ATCC BAA-918 / JCM 12380 / KOD1)</name>
    <name type="common">Pyrococcus kodakaraensis (strain KOD1)</name>
    <dbReference type="NCBI Taxonomy" id="69014"/>
    <lineage>
        <taxon>Archaea</taxon>
        <taxon>Methanobacteriati</taxon>
        <taxon>Methanobacteriota</taxon>
        <taxon>Thermococci</taxon>
        <taxon>Thermococcales</taxon>
        <taxon>Thermococcaceae</taxon>
        <taxon>Thermococcus</taxon>
    </lineage>
</organism>
<feature type="domain" description="DUF835" evidence="2">
    <location>
        <begin position="121"/>
        <end position="251"/>
    </location>
</feature>
<evidence type="ECO:0000259" key="2">
    <source>
        <dbReference type="Pfam" id="PF05763"/>
    </source>
</evidence>
<reference evidence="3 4" key="1">
    <citation type="journal article" date="2005" name="Genome Res.">
        <title>Complete genome sequence of the hyperthermophilic archaeon Thermococcus kodakaraensis KOD1 and comparison with Pyrococcus genomes.</title>
        <authorList>
            <person name="Fukui T."/>
            <person name="Atomi H."/>
            <person name="Kanai T."/>
            <person name="Matsumi R."/>
            <person name="Fujiwara S."/>
            <person name="Imanaka T."/>
        </authorList>
    </citation>
    <scope>NUCLEOTIDE SEQUENCE [LARGE SCALE GENOMIC DNA]</scope>
    <source>
        <strain evidence="4">ATCC BAA-918 / JCM 12380 / KOD1</strain>
    </source>
</reference>
<keyword evidence="1" id="KW-1133">Transmembrane helix</keyword>
<dbReference type="OrthoDB" id="86083at2157"/>
<dbReference type="PATRIC" id="fig|69014.16.peg.2081"/>
<dbReference type="AlphaFoldDB" id="Q5JEW4"/>
<dbReference type="EMBL" id="AP006878">
    <property type="protein sequence ID" value="BAD86314.1"/>
    <property type="molecule type" value="Genomic_DNA"/>
</dbReference>
<dbReference type="PANTHER" id="PTHR33531">
    <property type="entry name" value="RUBRERYTHRIN SUBFAMILY"/>
    <property type="match status" value="1"/>
</dbReference>
<dbReference type="HOGENOM" id="CLU_067022_2_0_2"/>
<dbReference type="EnsemblBacteria" id="BAD86314">
    <property type="protein sequence ID" value="BAD86314"/>
    <property type="gene ID" value="TK2125"/>
</dbReference>
<feature type="transmembrane region" description="Helical" evidence="1">
    <location>
        <begin position="39"/>
        <end position="56"/>
    </location>
</feature>
<dbReference type="RefSeq" id="WP_011251075.1">
    <property type="nucleotide sequence ID" value="NC_006624.1"/>
</dbReference>
<evidence type="ECO:0000313" key="3">
    <source>
        <dbReference type="EMBL" id="BAD86314.1"/>
    </source>
</evidence>
<sequence>MGLIVPWLVFVADVILFLAIGYAIVFLIRRLNKYGDPQLNAFIKWSLVFLVIGEIGRITDLIDDFCCASSFDTLQYVTYFISIVGIIYSVIHYIKLVEMKYLPAVKKVPKLKSSFKAHIVFSKNRLLDVIDVLKEGDFPVLVITRSPDFYSGLNRENVSAIWVTQSGKGVAPTALHVLQGIILDFVQENPGSVVIIDCLEYLMLYNDFKSVFKFLSALKDYVVIQHGSGLIVFVDEEVLSNQERALLLKEFEPL</sequence>
<proteinExistence type="predicted"/>
<evidence type="ECO:0000256" key="1">
    <source>
        <dbReference type="SAM" id="Phobius"/>
    </source>
</evidence>
<evidence type="ECO:0000313" key="4">
    <source>
        <dbReference type="Proteomes" id="UP000000536"/>
    </source>
</evidence>
<dbReference type="Proteomes" id="UP000000536">
    <property type="component" value="Chromosome"/>
</dbReference>
<keyword evidence="1" id="KW-0472">Membrane</keyword>
<feature type="transmembrane region" description="Helical" evidence="1">
    <location>
        <begin position="76"/>
        <end position="94"/>
    </location>
</feature>
<dbReference type="PANTHER" id="PTHR33531:SF7">
    <property type="entry name" value="HYPOTHETICAL MEMBRANE PROTEIN, CONSERVED"/>
    <property type="match status" value="1"/>
</dbReference>
<dbReference type="InterPro" id="IPR008553">
    <property type="entry name" value="DUF835"/>
</dbReference>
<dbReference type="InParanoid" id="Q5JEW4"/>
<dbReference type="eggNOG" id="arCOG03796">
    <property type="taxonomic scope" value="Archaea"/>
</dbReference>
<dbReference type="PhylomeDB" id="Q5JEW4"/>
<dbReference type="GeneID" id="78448660"/>
<keyword evidence="4" id="KW-1185">Reference proteome</keyword>